<accession>A0A6H5J374</accession>
<sequence>MNLTLLFQTFDKNTPELNHYVLKMFHRIAHDCKMPAMIYQASIFRVLQRVFASDKREHKDLAAFGRFVIRGFAQVAQRNPKAYMELLFWKGTKQATEMTDGYDCEHATGGKKSKKNAWTDAEEDELRTLFMEHETQKIPRDLIEYIMENLINQDRTRRAVIKKLKELHLIVNSKGVRAEVAKRLPKEWSQDEIAHLTTLVEQMRNEDGSFECEDPLQDLHDGLIIKRPKNKIKEKLLQLGLVDDPKQLRKRRIKKSDGPKSSWETRSASESGSGSDSSDSDASGTSDNDADQRKKRKEKSKSKSKRPTYVYTDAQLSGLLKDVIAKDMKEALVWLKENLEESLEDRDEEDVEGTALVPVSQEVAEILDSASFQRFMRAAGIEEPGPEESYWRIPVSLLPATIKRRCELIDAALRGEFMEEPVVASRRVESDDEDDVFERLRNYSNKQNEAAAAAAAAGGSPSTPQQSSRDNRSRSPSPEQGSTQKTRTPGTSRKKTPRSTKRSKKKTPAGPRTFGESSDSDGGDAPSSSRNGQENPEAKRIRSDNSDSETPLQKKRRILDSDEDEEEEKSSMAISKKTALVLSDDED</sequence>
<dbReference type="Pfam" id="PF05029">
    <property type="entry name" value="TIMELESS_C"/>
    <property type="match status" value="1"/>
</dbReference>
<dbReference type="PANTHER" id="PTHR22940">
    <property type="entry name" value="TIMEOUT/TIMELESS-2"/>
    <property type="match status" value="1"/>
</dbReference>
<gene>
    <name evidence="4" type="ORF">TBRA_LOCUS16072</name>
</gene>
<evidence type="ECO:0000313" key="5">
    <source>
        <dbReference type="Proteomes" id="UP000479190"/>
    </source>
</evidence>
<dbReference type="AlphaFoldDB" id="A0A6H5J374"/>
<protein>
    <recommendedName>
        <fullName evidence="3">Timeless C-terminal domain-containing protein</fullName>
    </recommendedName>
</protein>
<feature type="compositionally biased region" description="Low complexity" evidence="2">
    <location>
        <begin position="464"/>
        <end position="478"/>
    </location>
</feature>
<evidence type="ECO:0000256" key="2">
    <source>
        <dbReference type="SAM" id="MobiDB-lite"/>
    </source>
</evidence>
<dbReference type="GO" id="GO:0003677">
    <property type="term" value="F:DNA binding"/>
    <property type="evidence" value="ECO:0007669"/>
    <property type="project" value="TreeGrafter"/>
</dbReference>
<feature type="region of interest" description="Disordered" evidence="2">
    <location>
        <begin position="447"/>
        <end position="587"/>
    </location>
</feature>
<dbReference type="GO" id="GO:0031298">
    <property type="term" value="C:replication fork protection complex"/>
    <property type="evidence" value="ECO:0007669"/>
    <property type="project" value="TreeGrafter"/>
</dbReference>
<feature type="compositionally biased region" description="Basic and acidic residues" evidence="2">
    <location>
        <begin position="536"/>
        <end position="545"/>
    </location>
</feature>
<feature type="compositionally biased region" description="Low complexity" evidence="2">
    <location>
        <begin position="268"/>
        <end position="287"/>
    </location>
</feature>
<dbReference type="GO" id="GO:0043111">
    <property type="term" value="P:replication fork arrest"/>
    <property type="evidence" value="ECO:0007669"/>
    <property type="project" value="TreeGrafter"/>
</dbReference>
<dbReference type="Proteomes" id="UP000479190">
    <property type="component" value="Unassembled WGS sequence"/>
</dbReference>
<dbReference type="OrthoDB" id="310853at2759"/>
<dbReference type="PANTHER" id="PTHR22940:SF4">
    <property type="entry name" value="PROTEIN TIMELESS HOMOLOG"/>
    <property type="match status" value="1"/>
</dbReference>
<organism evidence="4 5">
    <name type="scientific">Trichogramma brassicae</name>
    <dbReference type="NCBI Taxonomy" id="86971"/>
    <lineage>
        <taxon>Eukaryota</taxon>
        <taxon>Metazoa</taxon>
        <taxon>Ecdysozoa</taxon>
        <taxon>Arthropoda</taxon>
        <taxon>Hexapoda</taxon>
        <taxon>Insecta</taxon>
        <taxon>Pterygota</taxon>
        <taxon>Neoptera</taxon>
        <taxon>Endopterygota</taxon>
        <taxon>Hymenoptera</taxon>
        <taxon>Apocrita</taxon>
        <taxon>Proctotrupomorpha</taxon>
        <taxon>Chalcidoidea</taxon>
        <taxon>Trichogrammatidae</taxon>
        <taxon>Trichogramma</taxon>
    </lineage>
</organism>
<feature type="compositionally biased region" description="Basic residues" evidence="2">
    <location>
        <begin position="492"/>
        <end position="507"/>
    </location>
</feature>
<dbReference type="EMBL" id="CADCXV010001460">
    <property type="protein sequence ID" value="CAB0044484.1"/>
    <property type="molecule type" value="Genomic_DNA"/>
</dbReference>
<feature type="region of interest" description="Disordered" evidence="2">
    <location>
        <begin position="248"/>
        <end position="307"/>
    </location>
</feature>
<dbReference type="Pfam" id="PF26019">
    <property type="entry name" value="HTH_TIMELESS"/>
    <property type="match status" value="1"/>
</dbReference>
<evidence type="ECO:0000313" key="4">
    <source>
        <dbReference type="EMBL" id="CAB0044484.1"/>
    </source>
</evidence>
<dbReference type="InterPro" id="IPR007725">
    <property type="entry name" value="TIMELESS_C"/>
</dbReference>
<evidence type="ECO:0000259" key="3">
    <source>
        <dbReference type="Pfam" id="PF05029"/>
    </source>
</evidence>
<evidence type="ECO:0000256" key="1">
    <source>
        <dbReference type="ARBA" id="ARBA00008174"/>
    </source>
</evidence>
<comment type="similarity">
    <text evidence="1">Belongs to the timeless family.</text>
</comment>
<dbReference type="GO" id="GO:0009649">
    <property type="term" value="P:entrainment of circadian clock"/>
    <property type="evidence" value="ECO:0007669"/>
    <property type="project" value="TreeGrafter"/>
</dbReference>
<feature type="compositionally biased region" description="Basic residues" evidence="2">
    <location>
        <begin position="293"/>
        <end position="306"/>
    </location>
</feature>
<dbReference type="GO" id="GO:0006281">
    <property type="term" value="P:DNA repair"/>
    <property type="evidence" value="ECO:0007669"/>
    <property type="project" value="TreeGrafter"/>
</dbReference>
<proteinExistence type="inferred from homology"/>
<reference evidence="4 5" key="1">
    <citation type="submission" date="2020-02" db="EMBL/GenBank/DDBJ databases">
        <authorList>
            <person name="Ferguson B K."/>
        </authorList>
    </citation>
    <scope>NUCLEOTIDE SEQUENCE [LARGE SCALE GENOMIC DNA]</scope>
</reference>
<feature type="compositionally biased region" description="Polar residues" evidence="2">
    <location>
        <begin position="479"/>
        <end position="490"/>
    </location>
</feature>
<dbReference type="InterPro" id="IPR044998">
    <property type="entry name" value="Timeless"/>
</dbReference>
<name>A0A6H5J374_9HYME</name>
<keyword evidence="5" id="KW-1185">Reference proteome</keyword>
<feature type="domain" description="Timeless C-terminal" evidence="3">
    <location>
        <begin position="319"/>
        <end position="401"/>
    </location>
</feature>
<dbReference type="GO" id="GO:0000076">
    <property type="term" value="P:DNA replication checkpoint signaling"/>
    <property type="evidence" value="ECO:0007669"/>
    <property type="project" value="TreeGrafter"/>
</dbReference>